<proteinExistence type="predicted"/>
<organism evidence="1">
    <name type="scientific">marine sediment metagenome</name>
    <dbReference type="NCBI Taxonomy" id="412755"/>
    <lineage>
        <taxon>unclassified sequences</taxon>
        <taxon>metagenomes</taxon>
        <taxon>ecological metagenomes</taxon>
    </lineage>
</organism>
<accession>A0A0F9J3K5</accession>
<sequence length="101" mass="12363">MNRNDKDFNKFHKENPKIYDHFRQLALYIIRDKKKTKLSGKTLIEYLRWNAFIKTTGSEFKINNTFTSYYVRLFSKEYPAYKDYFEQRKSQADLPVQTEIF</sequence>
<dbReference type="AlphaFoldDB" id="A0A0F9J3K5"/>
<dbReference type="EMBL" id="LAZR01010958">
    <property type="protein sequence ID" value="KKM64148.1"/>
    <property type="molecule type" value="Genomic_DNA"/>
</dbReference>
<name>A0A0F9J3K5_9ZZZZ</name>
<reference evidence="1" key="1">
    <citation type="journal article" date="2015" name="Nature">
        <title>Complex archaea that bridge the gap between prokaryotes and eukaryotes.</title>
        <authorList>
            <person name="Spang A."/>
            <person name="Saw J.H."/>
            <person name="Jorgensen S.L."/>
            <person name="Zaremba-Niedzwiedzka K."/>
            <person name="Martijn J."/>
            <person name="Lind A.E."/>
            <person name="van Eijk R."/>
            <person name="Schleper C."/>
            <person name="Guy L."/>
            <person name="Ettema T.J."/>
        </authorList>
    </citation>
    <scope>NUCLEOTIDE SEQUENCE</scope>
</reference>
<protein>
    <submittedName>
        <fullName evidence="1">Uncharacterized protein</fullName>
    </submittedName>
</protein>
<evidence type="ECO:0000313" key="1">
    <source>
        <dbReference type="EMBL" id="KKM64148.1"/>
    </source>
</evidence>
<gene>
    <name evidence="1" type="ORF">LCGC14_1504240</name>
</gene>
<comment type="caution">
    <text evidence="1">The sequence shown here is derived from an EMBL/GenBank/DDBJ whole genome shotgun (WGS) entry which is preliminary data.</text>
</comment>